<comment type="caution">
    <text evidence="1">The sequence shown here is derived from an EMBL/GenBank/DDBJ whole genome shotgun (WGS) entry which is preliminary data.</text>
</comment>
<reference evidence="1" key="2">
    <citation type="submission" date="2022-01" db="EMBL/GenBank/DDBJ databases">
        <authorList>
            <person name="Yamashiro T."/>
            <person name="Shiraishi A."/>
            <person name="Satake H."/>
            <person name="Nakayama K."/>
        </authorList>
    </citation>
    <scope>NUCLEOTIDE SEQUENCE</scope>
</reference>
<evidence type="ECO:0000313" key="2">
    <source>
        <dbReference type="Proteomes" id="UP001151760"/>
    </source>
</evidence>
<gene>
    <name evidence="1" type="ORF">Tco_1080095</name>
</gene>
<dbReference type="EMBL" id="BQNB010020001">
    <property type="protein sequence ID" value="GJT91250.1"/>
    <property type="molecule type" value="Genomic_DNA"/>
</dbReference>
<accession>A0ABQ5HUA2</accession>
<protein>
    <submittedName>
        <fullName evidence="1">Uncharacterized protein</fullName>
    </submittedName>
</protein>
<organism evidence="1 2">
    <name type="scientific">Tanacetum coccineum</name>
    <dbReference type="NCBI Taxonomy" id="301880"/>
    <lineage>
        <taxon>Eukaryota</taxon>
        <taxon>Viridiplantae</taxon>
        <taxon>Streptophyta</taxon>
        <taxon>Embryophyta</taxon>
        <taxon>Tracheophyta</taxon>
        <taxon>Spermatophyta</taxon>
        <taxon>Magnoliopsida</taxon>
        <taxon>eudicotyledons</taxon>
        <taxon>Gunneridae</taxon>
        <taxon>Pentapetalae</taxon>
        <taxon>asterids</taxon>
        <taxon>campanulids</taxon>
        <taxon>Asterales</taxon>
        <taxon>Asteraceae</taxon>
        <taxon>Asteroideae</taxon>
        <taxon>Anthemideae</taxon>
        <taxon>Anthemidinae</taxon>
        <taxon>Tanacetum</taxon>
    </lineage>
</organism>
<proteinExistence type="predicted"/>
<name>A0ABQ5HUA2_9ASTR</name>
<sequence length="264" mass="28723">MLSPEARCIGGGVLRLLHYLMPSPLTVSLSSVVCLSSISRKSTVCLLRSLAVLFCLASILHQKGMRSIQWPILYNMFTSGLEVVGAISWMAPTEVHPMSAASCGRSLPAYSTTAKLLLDLRNGVGALGVGWTPSRRRDKQGLDRWSVLIRQAVCRVIRDKCSCLSSAIIIIIASSDASSSSPVGLFVRQGIVVRVDPPQDPPHHPPLIAPQDLNRNVTCSKQMVTLRIGEDGALHWLPQGMARILENGGILKNRVLQLMVILWS</sequence>
<reference evidence="1" key="1">
    <citation type="journal article" date="2022" name="Int. J. Mol. Sci.">
        <title>Draft Genome of Tanacetum Coccineum: Genomic Comparison of Closely Related Tanacetum-Family Plants.</title>
        <authorList>
            <person name="Yamashiro T."/>
            <person name="Shiraishi A."/>
            <person name="Nakayama K."/>
            <person name="Satake H."/>
        </authorList>
    </citation>
    <scope>NUCLEOTIDE SEQUENCE</scope>
</reference>
<evidence type="ECO:0000313" key="1">
    <source>
        <dbReference type="EMBL" id="GJT91250.1"/>
    </source>
</evidence>
<dbReference type="Proteomes" id="UP001151760">
    <property type="component" value="Unassembled WGS sequence"/>
</dbReference>
<keyword evidence="2" id="KW-1185">Reference proteome</keyword>